<feature type="domain" description="FAD-binding PCMH-type" evidence="7">
    <location>
        <begin position="36"/>
        <end position="206"/>
    </location>
</feature>
<sequence length="461" mass="48943">MNIEMLERQVRGAVISQTDRDYRALKDALIWNGRKSAKTPRTVVRAECAADVQAAVRYAAANGLTVSARGSGHHFALLSMQDGVLVDLSRINRVTVDADAMTAVIGPGITNGELAAQLAELGLAFPVGHCASVAVSGYMLGGGFGWNSGAVGLACHNVLEVEVVLADGSLVTASESENADIFWAARGAGPEFFGIVTRYRVRLYTLPRAIRTAVWAYPIDRTDEVERWMTATMATAPSILEFTAVMTAAPPPLDGKVAKVVSGVATVFADNEAEADAVLASVAALAPREPLFAQPAMATPFDTLYQIMGQFFPEGLRFAADTHWSADGPALMSGLAEAVASAPTPQCFALGVVLPPPPGPMPDAAFSMAAPVFSALYAAWSDASGDAVNMGWLRETSERLAPVSLGHYIGEADLERPERTRDCFAPDAWARLGQLQRRHDPESRFDRPTAVRAEAASRLAG</sequence>
<evidence type="ECO:0000256" key="1">
    <source>
        <dbReference type="ARBA" id="ARBA00001974"/>
    </source>
</evidence>
<reference evidence="8 9" key="1">
    <citation type="submission" date="2018-05" db="EMBL/GenBank/DDBJ databases">
        <title>Genomic Encyclopedia of Type Strains, Phase IV (KMG-IV): sequencing the most valuable type-strain genomes for metagenomic binning, comparative biology and taxonomic classification.</title>
        <authorList>
            <person name="Goeker M."/>
        </authorList>
    </citation>
    <scope>NUCLEOTIDE SEQUENCE [LARGE SCALE GENOMIC DNA]</scope>
    <source>
        <strain evidence="8 9">DSM 16791</strain>
    </source>
</reference>
<comment type="caution">
    <text evidence="8">The sequence shown here is derived from an EMBL/GenBank/DDBJ whole genome shotgun (WGS) entry which is preliminary data.</text>
</comment>
<dbReference type="Pfam" id="PF01565">
    <property type="entry name" value="FAD_binding_4"/>
    <property type="match status" value="1"/>
</dbReference>
<evidence type="ECO:0000256" key="6">
    <source>
        <dbReference type="SAM" id="MobiDB-lite"/>
    </source>
</evidence>
<dbReference type="SUPFAM" id="SSF56176">
    <property type="entry name" value="FAD-binding/transporter-associated domain-like"/>
    <property type="match status" value="1"/>
</dbReference>
<dbReference type="EMBL" id="QGTR01000001">
    <property type="protein sequence ID" value="PWW03744.1"/>
    <property type="molecule type" value="Genomic_DNA"/>
</dbReference>
<evidence type="ECO:0000256" key="2">
    <source>
        <dbReference type="ARBA" id="ARBA00005466"/>
    </source>
</evidence>
<dbReference type="Gene3D" id="3.30.43.10">
    <property type="entry name" value="Uridine Diphospho-n-acetylenolpyruvylglucosamine Reductase, domain 2"/>
    <property type="match status" value="1"/>
</dbReference>
<dbReference type="PANTHER" id="PTHR42973">
    <property type="entry name" value="BINDING OXIDOREDUCTASE, PUTATIVE (AFU_ORTHOLOGUE AFUA_1G17690)-RELATED"/>
    <property type="match status" value="1"/>
</dbReference>
<dbReference type="InterPro" id="IPR016167">
    <property type="entry name" value="FAD-bd_PCMH_sub1"/>
</dbReference>
<feature type="compositionally biased region" description="Basic and acidic residues" evidence="6">
    <location>
        <begin position="437"/>
        <end position="449"/>
    </location>
</feature>
<dbReference type="InterPro" id="IPR006094">
    <property type="entry name" value="Oxid_FAD_bind_N"/>
</dbReference>
<dbReference type="InterPro" id="IPR036318">
    <property type="entry name" value="FAD-bd_PCMH-like_sf"/>
</dbReference>
<keyword evidence="5" id="KW-0560">Oxidoreductase</keyword>
<feature type="region of interest" description="Disordered" evidence="6">
    <location>
        <begin position="435"/>
        <end position="461"/>
    </location>
</feature>
<dbReference type="PANTHER" id="PTHR42973:SF39">
    <property type="entry name" value="FAD-BINDING PCMH-TYPE DOMAIN-CONTAINING PROTEIN"/>
    <property type="match status" value="1"/>
</dbReference>
<comment type="cofactor">
    <cofactor evidence="1">
        <name>FAD</name>
        <dbReference type="ChEBI" id="CHEBI:57692"/>
    </cofactor>
</comment>
<proteinExistence type="inferred from homology"/>
<dbReference type="Gene3D" id="3.30.465.10">
    <property type="match status" value="1"/>
</dbReference>
<gene>
    <name evidence="8" type="ORF">DFR52_101430</name>
</gene>
<dbReference type="InterPro" id="IPR016169">
    <property type="entry name" value="FAD-bd_PCMH_sub2"/>
</dbReference>
<evidence type="ECO:0000313" key="8">
    <source>
        <dbReference type="EMBL" id="PWW03744.1"/>
    </source>
</evidence>
<dbReference type="PROSITE" id="PS00862">
    <property type="entry name" value="OX2_COVAL_FAD"/>
    <property type="match status" value="1"/>
</dbReference>
<dbReference type="OrthoDB" id="9775082at2"/>
<evidence type="ECO:0000256" key="5">
    <source>
        <dbReference type="ARBA" id="ARBA00023002"/>
    </source>
</evidence>
<accession>A0A317PSZ1</accession>
<dbReference type="InterPro" id="IPR016166">
    <property type="entry name" value="FAD-bd_PCMH"/>
</dbReference>
<dbReference type="RefSeq" id="WP_110030261.1">
    <property type="nucleotide sequence ID" value="NZ_QGTR01000001.1"/>
</dbReference>
<keyword evidence="9" id="KW-1185">Reference proteome</keyword>
<comment type="similarity">
    <text evidence="2">Belongs to the oxygen-dependent FAD-linked oxidoreductase family.</text>
</comment>
<evidence type="ECO:0000256" key="3">
    <source>
        <dbReference type="ARBA" id="ARBA00022630"/>
    </source>
</evidence>
<dbReference type="InterPro" id="IPR006093">
    <property type="entry name" value="Oxy_OxRdtase_FAD_BS"/>
</dbReference>
<dbReference type="Gene3D" id="3.40.462.20">
    <property type="match status" value="1"/>
</dbReference>
<dbReference type="AlphaFoldDB" id="A0A317PSZ1"/>
<evidence type="ECO:0000313" key="9">
    <source>
        <dbReference type="Proteomes" id="UP000246352"/>
    </source>
</evidence>
<name>A0A317PSZ1_9HYPH</name>
<protein>
    <submittedName>
        <fullName evidence="8">FAD/FMN-containing dehydrogenase</fullName>
    </submittedName>
</protein>
<dbReference type="PROSITE" id="PS51387">
    <property type="entry name" value="FAD_PCMH"/>
    <property type="match status" value="1"/>
</dbReference>
<dbReference type="InterPro" id="IPR050416">
    <property type="entry name" value="FAD-linked_Oxidoreductase"/>
</dbReference>
<dbReference type="GO" id="GO:0071949">
    <property type="term" value="F:FAD binding"/>
    <property type="evidence" value="ECO:0007669"/>
    <property type="project" value="InterPro"/>
</dbReference>
<keyword evidence="4" id="KW-0274">FAD</keyword>
<evidence type="ECO:0000256" key="4">
    <source>
        <dbReference type="ARBA" id="ARBA00022827"/>
    </source>
</evidence>
<dbReference type="Proteomes" id="UP000246352">
    <property type="component" value="Unassembled WGS sequence"/>
</dbReference>
<organism evidence="8 9">
    <name type="scientific">Hoeflea marina</name>
    <dbReference type="NCBI Taxonomy" id="274592"/>
    <lineage>
        <taxon>Bacteria</taxon>
        <taxon>Pseudomonadati</taxon>
        <taxon>Pseudomonadota</taxon>
        <taxon>Alphaproteobacteria</taxon>
        <taxon>Hyphomicrobiales</taxon>
        <taxon>Rhizobiaceae</taxon>
        <taxon>Hoeflea</taxon>
    </lineage>
</organism>
<evidence type="ECO:0000259" key="7">
    <source>
        <dbReference type="PROSITE" id="PS51387"/>
    </source>
</evidence>
<dbReference type="GO" id="GO:0016491">
    <property type="term" value="F:oxidoreductase activity"/>
    <property type="evidence" value="ECO:0007669"/>
    <property type="project" value="UniProtKB-KW"/>
</dbReference>
<keyword evidence="3" id="KW-0285">Flavoprotein</keyword>